<name>A0A6A6NZ17_9PEZI</name>
<dbReference type="Proteomes" id="UP000799766">
    <property type="component" value="Unassembled WGS sequence"/>
</dbReference>
<accession>A0A6A6NZ17</accession>
<gene>
    <name evidence="1" type="ORF">BDY21DRAFT_372421</name>
</gene>
<organism evidence="1 2">
    <name type="scientific">Lineolata rhizophorae</name>
    <dbReference type="NCBI Taxonomy" id="578093"/>
    <lineage>
        <taxon>Eukaryota</taxon>
        <taxon>Fungi</taxon>
        <taxon>Dikarya</taxon>
        <taxon>Ascomycota</taxon>
        <taxon>Pezizomycotina</taxon>
        <taxon>Dothideomycetes</taxon>
        <taxon>Dothideomycetes incertae sedis</taxon>
        <taxon>Lineolatales</taxon>
        <taxon>Lineolataceae</taxon>
        <taxon>Lineolata</taxon>
    </lineage>
</organism>
<proteinExistence type="predicted"/>
<evidence type="ECO:0000313" key="2">
    <source>
        <dbReference type="Proteomes" id="UP000799766"/>
    </source>
</evidence>
<keyword evidence="2" id="KW-1185">Reference proteome</keyword>
<reference evidence="1" key="1">
    <citation type="journal article" date="2020" name="Stud. Mycol.">
        <title>101 Dothideomycetes genomes: a test case for predicting lifestyles and emergence of pathogens.</title>
        <authorList>
            <person name="Haridas S."/>
            <person name="Albert R."/>
            <person name="Binder M."/>
            <person name="Bloem J."/>
            <person name="Labutti K."/>
            <person name="Salamov A."/>
            <person name="Andreopoulos B."/>
            <person name="Baker S."/>
            <person name="Barry K."/>
            <person name="Bills G."/>
            <person name="Bluhm B."/>
            <person name="Cannon C."/>
            <person name="Castanera R."/>
            <person name="Culley D."/>
            <person name="Daum C."/>
            <person name="Ezra D."/>
            <person name="Gonzalez J."/>
            <person name="Henrissat B."/>
            <person name="Kuo A."/>
            <person name="Liang C."/>
            <person name="Lipzen A."/>
            <person name="Lutzoni F."/>
            <person name="Magnuson J."/>
            <person name="Mondo S."/>
            <person name="Nolan M."/>
            <person name="Ohm R."/>
            <person name="Pangilinan J."/>
            <person name="Park H.-J."/>
            <person name="Ramirez L."/>
            <person name="Alfaro M."/>
            <person name="Sun H."/>
            <person name="Tritt A."/>
            <person name="Yoshinaga Y."/>
            <person name="Zwiers L.-H."/>
            <person name="Turgeon B."/>
            <person name="Goodwin S."/>
            <person name="Spatafora J."/>
            <person name="Crous P."/>
            <person name="Grigoriev I."/>
        </authorList>
    </citation>
    <scope>NUCLEOTIDE SEQUENCE</scope>
    <source>
        <strain evidence="1">ATCC 16933</strain>
    </source>
</reference>
<evidence type="ECO:0000313" key="1">
    <source>
        <dbReference type="EMBL" id="KAF2456990.1"/>
    </source>
</evidence>
<dbReference type="AlphaFoldDB" id="A0A6A6NZ17"/>
<sequence length="215" mass="24241">MANIIVADSATMEAPPSEADVHHCQYYAFYGELVATLRRLRKMLDEIRKGYWSLAELVRKNLLRNDLGVHAIVFLRFLARPSPIPGPEYSRKIDGTGHEYLAILDSAVTDVEVIHTLICRPGFIHNHLVNTTAERARFNLGKVEVALEVALKNIKGFKQHGIGPPPKNFRHLPTMEFLDELWSDLMKCVEGGMTLEDATLSVVSSGYTKWLEKDL</sequence>
<dbReference type="EMBL" id="MU001682">
    <property type="protein sequence ID" value="KAF2456990.1"/>
    <property type="molecule type" value="Genomic_DNA"/>
</dbReference>
<protein>
    <submittedName>
        <fullName evidence="1">Uncharacterized protein</fullName>
    </submittedName>
</protein>